<feature type="region of interest" description="Disordered" evidence="1">
    <location>
        <begin position="27"/>
        <end position="61"/>
    </location>
</feature>
<dbReference type="Proteomes" id="UP000272613">
    <property type="component" value="Unassembled WGS sequence"/>
</dbReference>
<name>A0AB37QJA6_9PSED</name>
<accession>A0AB37QJA6</accession>
<feature type="compositionally biased region" description="Basic residues" evidence="1">
    <location>
        <begin position="47"/>
        <end position="61"/>
    </location>
</feature>
<dbReference type="EMBL" id="RBSH01000274">
    <property type="protein sequence ID" value="RMR95957.1"/>
    <property type="molecule type" value="Genomic_DNA"/>
</dbReference>
<evidence type="ECO:0000256" key="1">
    <source>
        <dbReference type="SAM" id="MobiDB-lite"/>
    </source>
</evidence>
<evidence type="ECO:0000313" key="2">
    <source>
        <dbReference type="EMBL" id="RMR95957.1"/>
    </source>
</evidence>
<organism evidence="2 3">
    <name type="scientific">Pseudomonas coronafaciens pv. garcae</name>
    <dbReference type="NCBI Taxonomy" id="251653"/>
    <lineage>
        <taxon>Bacteria</taxon>
        <taxon>Pseudomonadati</taxon>
        <taxon>Pseudomonadota</taxon>
        <taxon>Gammaproteobacteria</taxon>
        <taxon>Pseudomonadales</taxon>
        <taxon>Pseudomonadaceae</taxon>
        <taxon>Pseudomonas</taxon>
        <taxon>Pseudomonas coronafaciens</taxon>
    </lineage>
</organism>
<reference evidence="2 3" key="1">
    <citation type="submission" date="2018-08" db="EMBL/GenBank/DDBJ databases">
        <title>Recombination of ecologically and evolutionarily significant loci maintains genetic cohesion in the Pseudomonas syringae species complex.</title>
        <authorList>
            <person name="Dillon M."/>
            <person name="Thakur S."/>
            <person name="Almeida R.N.D."/>
            <person name="Weir B.S."/>
            <person name="Guttman D.S."/>
        </authorList>
    </citation>
    <scope>NUCLEOTIDE SEQUENCE [LARGE SCALE GENOMIC DNA]</scope>
    <source>
        <strain evidence="2 3">ICMP 5019</strain>
    </source>
</reference>
<proteinExistence type="predicted"/>
<comment type="caution">
    <text evidence="2">The sequence shown here is derived from an EMBL/GenBank/DDBJ whole genome shotgun (WGS) entry which is preliminary data.</text>
</comment>
<dbReference type="AlphaFoldDB" id="A0AB37QJA6"/>
<gene>
    <name evidence="2" type="ORF">ALP74_200101</name>
</gene>
<protein>
    <submittedName>
        <fullName evidence="2">Uncharacterized protein</fullName>
    </submittedName>
</protein>
<evidence type="ECO:0000313" key="3">
    <source>
        <dbReference type="Proteomes" id="UP000272613"/>
    </source>
</evidence>
<sequence>MGRHALHTCPCASGCPCDNALAWPGTASSEPCAQGPVAQDNQSKAPGNRRKRLPGKARRGPTQRLQMLRELIREARVCPGLGDL</sequence>